<dbReference type="GO" id="GO:0016627">
    <property type="term" value="F:oxidoreductase activity, acting on the CH-CH group of donors"/>
    <property type="evidence" value="ECO:0007669"/>
    <property type="project" value="TreeGrafter"/>
</dbReference>
<protein>
    <submittedName>
        <fullName evidence="2">Uncharacterized protein</fullName>
    </submittedName>
</protein>
<accession>A0A6J4MF68</accession>
<reference evidence="2" key="1">
    <citation type="submission" date="2020-02" db="EMBL/GenBank/DDBJ databases">
        <authorList>
            <person name="Meier V. D."/>
        </authorList>
    </citation>
    <scope>NUCLEOTIDE SEQUENCE</scope>
    <source>
        <strain evidence="2">AVDCRST_MAG07</strain>
    </source>
</reference>
<dbReference type="SUPFAM" id="SSF50475">
    <property type="entry name" value="FMN-binding split barrel"/>
    <property type="match status" value="1"/>
</dbReference>
<dbReference type="PANTHER" id="PTHR35176">
    <property type="entry name" value="HEME OXYGENASE HI_0854-RELATED"/>
    <property type="match status" value="1"/>
</dbReference>
<evidence type="ECO:0000313" key="2">
    <source>
        <dbReference type="EMBL" id="CAA9356765.1"/>
    </source>
</evidence>
<dbReference type="AlphaFoldDB" id="A0A6J4MF68"/>
<dbReference type="Gene3D" id="2.30.110.10">
    <property type="entry name" value="Electron Transport, Fmn-binding Protein, Chain A"/>
    <property type="match status" value="1"/>
</dbReference>
<dbReference type="GO" id="GO:0005829">
    <property type="term" value="C:cytosol"/>
    <property type="evidence" value="ECO:0007669"/>
    <property type="project" value="TreeGrafter"/>
</dbReference>
<gene>
    <name evidence="2" type="ORF">AVDCRST_MAG07-3427</name>
</gene>
<name>A0A6J4MF68_9ACTN</name>
<dbReference type="InterPro" id="IPR012349">
    <property type="entry name" value="Split_barrel_FMN-bd"/>
</dbReference>
<organism evidence="2">
    <name type="scientific">uncultured Frankineae bacterium</name>
    <dbReference type="NCBI Taxonomy" id="437475"/>
    <lineage>
        <taxon>Bacteria</taxon>
        <taxon>Bacillati</taxon>
        <taxon>Actinomycetota</taxon>
        <taxon>Actinomycetes</taxon>
        <taxon>Frankiales</taxon>
        <taxon>environmental samples</taxon>
    </lineage>
</organism>
<dbReference type="EMBL" id="CADCUB010000164">
    <property type="protein sequence ID" value="CAA9356765.1"/>
    <property type="molecule type" value="Genomic_DNA"/>
</dbReference>
<sequence>MTGAREGSWGAFADEAPELARDVRAAFTVRKHCTMATLRADGAPRISGTEVQLEPAELHIGSMAGARKAHDLLRDGRVAIHSPTVDPPEGDESSWAGEAKLSGRAVGVPSEDGSHRFRIDLEEVVHTAVDGDRLRIRSWHRGRGVQERHRA</sequence>
<keyword evidence="1" id="KW-0560">Oxidoreductase</keyword>
<dbReference type="GO" id="GO:0070967">
    <property type="term" value="F:coenzyme F420 binding"/>
    <property type="evidence" value="ECO:0007669"/>
    <property type="project" value="TreeGrafter"/>
</dbReference>
<proteinExistence type="predicted"/>
<dbReference type="PANTHER" id="PTHR35176:SF6">
    <property type="entry name" value="HEME OXYGENASE HI_0854-RELATED"/>
    <property type="match status" value="1"/>
</dbReference>
<dbReference type="InterPro" id="IPR052019">
    <property type="entry name" value="F420H2_bilvrd_red/Heme_oxyg"/>
</dbReference>
<evidence type="ECO:0000256" key="1">
    <source>
        <dbReference type="ARBA" id="ARBA00023002"/>
    </source>
</evidence>